<gene>
    <name evidence="2" type="ORF">AGERDE_LOCUS11966</name>
</gene>
<proteinExistence type="predicted"/>
<evidence type="ECO:0000256" key="1">
    <source>
        <dbReference type="SAM" id="MobiDB-lite"/>
    </source>
</evidence>
<feature type="non-terminal residue" evidence="2">
    <location>
        <position position="170"/>
    </location>
</feature>
<evidence type="ECO:0000313" key="3">
    <source>
        <dbReference type="Proteomes" id="UP000789831"/>
    </source>
</evidence>
<organism evidence="2 3">
    <name type="scientific">Ambispora gerdemannii</name>
    <dbReference type="NCBI Taxonomy" id="144530"/>
    <lineage>
        <taxon>Eukaryota</taxon>
        <taxon>Fungi</taxon>
        <taxon>Fungi incertae sedis</taxon>
        <taxon>Mucoromycota</taxon>
        <taxon>Glomeromycotina</taxon>
        <taxon>Glomeromycetes</taxon>
        <taxon>Archaeosporales</taxon>
        <taxon>Ambisporaceae</taxon>
        <taxon>Ambispora</taxon>
    </lineage>
</organism>
<protein>
    <submittedName>
        <fullName evidence="2">8842_t:CDS:1</fullName>
    </submittedName>
</protein>
<reference evidence="2" key="1">
    <citation type="submission" date="2021-06" db="EMBL/GenBank/DDBJ databases">
        <authorList>
            <person name="Kallberg Y."/>
            <person name="Tangrot J."/>
            <person name="Rosling A."/>
        </authorList>
    </citation>
    <scope>NUCLEOTIDE SEQUENCE</scope>
    <source>
        <strain evidence="2">MT106</strain>
    </source>
</reference>
<sequence>IPNIELAAPVLACSPLSTSSACLLLEVGLAITLFEKLEQKQIENRMKENKRKAQSEKDPDEKALLLLAIEEDGKKLKKNLEKQKAIPASNLKFEPGKYVSDLIKGMKEAIEKGGKDGSGSSGGNGSGSGSGRKEDKNQNQPSQQQLIIFGEEIKNKLGETTEQFEQHLES</sequence>
<feature type="region of interest" description="Disordered" evidence="1">
    <location>
        <begin position="109"/>
        <end position="146"/>
    </location>
</feature>
<evidence type="ECO:0000313" key="2">
    <source>
        <dbReference type="EMBL" id="CAG8664262.1"/>
    </source>
</evidence>
<feature type="compositionally biased region" description="Gly residues" evidence="1">
    <location>
        <begin position="116"/>
        <end position="130"/>
    </location>
</feature>
<comment type="caution">
    <text evidence="2">The sequence shown here is derived from an EMBL/GenBank/DDBJ whole genome shotgun (WGS) entry which is preliminary data.</text>
</comment>
<dbReference type="AlphaFoldDB" id="A0A9N9E7Z2"/>
<name>A0A9N9E7Z2_9GLOM</name>
<accession>A0A9N9E7Z2</accession>
<dbReference type="Proteomes" id="UP000789831">
    <property type="component" value="Unassembled WGS sequence"/>
</dbReference>
<keyword evidence="3" id="KW-1185">Reference proteome</keyword>
<dbReference type="EMBL" id="CAJVPL010006423">
    <property type="protein sequence ID" value="CAG8664262.1"/>
    <property type="molecule type" value="Genomic_DNA"/>
</dbReference>